<name>A0ABR1RQC3_9PEZI</name>
<proteinExistence type="predicted"/>
<reference evidence="2 3" key="1">
    <citation type="submission" date="2023-01" db="EMBL/GenBank/DDBJ databases">
        <title>Analysis of 21 Apiospora genomes using comparative genomics revels a genus with tremendous synthesis potential of carbohydrate active enzymes and secondary metabolites.</title>
        <authorList>
            <person name="Sorensen T."/>
        </authorList>
    </citation>
    <scope>NUCLEOTIDE SEQUENCE [LARGE SCALE GENOMIC DNA]</scope>
    <source>
        <strain evidence="2 3">CBS 20057</strain>
    </source>
</reference>
<gene>
    <name evidence="2" type="ORF">PG991_008230</name>
</gene>
<sequence>MDLSTASEASDTPSPEPAVIPDLDIKVQNTPAIVRWRNSNGESKRLAAPVAAPVWLVIDHDVAKGSACLKLQAAIKMKRSRATSRIFLTIKPSQIRTMTCEDDEERLEEEQGHRRDACEELRCRVHSLQLELDSPPTLIAPVEHPFQSLRNSSQDIWSDWNEFAKNATRFVVYFPVTALSRERLSHFCNKMPRLASPSDELGRLYGGRGGMIVNSAQEVADAPPAYTEQSANTISRVEPLLALSPSEQPRSYLDPTSVLTSSAGRDASPRKRRRAPSSSDVEVTPEKQQPITRPQQSQETGMERIMRALDTQNTMLTKILARVESIEGRLEALESRDLSDDVHAHMEPLLEPLWDELDSRIVASEDKTHDYVKDMVDDAVNDKVGDIPEFVNEYFHEEEGRGLIHDAITEAVTETVADVVSERDERIRRDTMDFLRSRPFTAQFSFNDDG</sequence>
<feature type="compositionally biased region" description="Polar residues" evidence="1">
    <location>
        <begin position="1"/>
        <end position="13"/>
    </location>
</feature>
<evidence type="ECO:0000313" key="2">
    <source>
        <dbReference type="EMBL" id="KAK8017154.1"/>
    </source>
</evidence>
<dbReference type="Proteomes" id="UP001396898">
    <property type="component" value="Unassembled WGS sequence"/>
</dbReference>
<feature type="compositionally biased region" description="Polar residues" evidence="1">
    <location>
        <begin position="286"/>
        <end position="300"/>
    </location>
</feature>
<feature type="region of interest" description="Disordered" evidence="1">
    <location>
        <begin position="1"/>
        <end position="20"/>
    </location>
</feature>
<evidence type="ECO:0000313" key="3">
    <source>
        <dbReference type="Proteomes" id="UP001396898"/>
    </source>
</evidence>
<accession>A0ABR1RQC3</accession>
<organism evidence="2 3">
    <name type="scientific">Apiospora marii</name>
    <dbReference type="NCBI Taxonomy" id="335849"/>
    <lineage>
        <taxon>Eukaryota</taxon>
        <taxon>Fungi</taxon>
        <taxon>Dikarya</taxon>
        <taxon>Ascomycota</taxon>
        <taxon>Pezizomycotina</taxon>
        <taxon>Sordariomycetes</taxon>
        <taxon>Xylariomycetidae</taxon>
        <taxon>Amphisphaeriales</taxon>
        <taxon>Apiosporaceae</taxon>
        <taxon>Apiospora</taxon>
    </lineage>
</organism>
<protein>
    <submittedName>
        <fullName evidence="2">Uncharacterized protein</fullName>
    </submittedName>
</protein>
<comment type="caution">
    <text evidence="2">The sequence shown here is derived from an EMBL/GenBank/DDBJ whole genome shotgun (WGS) entry which is preliminary data.</text>
</comment>
<dbReference type="EMBL" id="JAQQWI010000011">
    <property type="protein sequence ID" value="KAK8017154.1"/>
    <property type="molecule type" value="Genomic_DNA"/>
</dbReference>
<feature type="region of interest" description="Disordered" evidence="1">
    <location>
        <begin position="245"/>
        <end position="301"/>
    </location>
</feature>
<evidence type="ECO:0000256" key="1">
    <source>
        <dbReference type="SAM" id="MobiDB-lite"/>
    </source>
</evidence>
<keyword evidence="3" id="KW-1185">Reference proteome</keyword>